<dbReference type="InterPro" id="IPR036388">
    <property type="entry name" value="WH-like_DNA-bd_sf"/>
</dbReference>
<dbReference type="GO" id="GO:0003700">
    <property type="term" value="F:DNA-binding transcription factor activity"/>
    <property type="evidence" value="ECO:0007669"/>
    <property type="project" value="InterPro"/>
</dbReference>
<evidence type="ECO:0000256" key="11">
    <source>
        <dbReference type="ARBA" id="ARBA00023211"/>
    </source>
</evidence>
<evidence type="ECO:0000256" key="8">
    <source>
        <dbReference type="ARBA" id="ARBA00023125"/>
    </source>
</evidence>
<dbReference type="InterPro" id="IPR036390">
    <property type="entry name" value="WH_DNA-bd_sf"/>
</dbReference>
<dbReference type="KEGG" id="pmet:G4Y79_22580"/>
<name>A0A7S8IF15_9CHLR</name>
<dbReference type="Pfam" id="PF01325">
    <property type="entry name" value="Fe_dep_repress"/>
    <property type="match status" value="1"/>
</dbReference>
<evidence type="ECO:0000256" key="7">
    <source>
        <dbReference type="ARBA" id="ARBA00023015"/>
    </source>
</evidence>
<dbReference type="Gene3D" id="1.10.60.10">
    <property type="entry name" value="Iron dependent repressor, metal binding and dimerisation domain"/>
    <property type="match status" value="1"/>
</dbReference>
<dbReference type="InterPro" id="IPR050536">
    <property type="entry name" value="DtxR_MntR_Metal-Reg"/>
</dbReference>
<evidence type="ECO:0000256" key="2">
    <source>
        <dbReference type="ARBA" id="ARBA00007871"/>
    </source>
</evidence>
<proteinExistence type="inferred from homology"/>
<dbReference type="InterPro" id="IPR008988">
    <property type="entry name" value="Transcriptional_repressor_C"/>
</dbReference>
<evidence type="ECO:0000313" key="14">
    <source>
        <dbReference type="EMBL" id="QPC82438.1"/>
    </source>
</evidence>
<comment type="subunit">
    <text evidence="3">Homodimer.</text>
</comment>
<dbReference type="EMBL" id="CP062983">
    <property type="protein sequence ID" value="QPC82438.1"/>
    <property type="molecule type" value="Genomic_DNA"/>
</dbReference>
<dbReference type="InterPro" id="IPR038157">
    <property type="entry name" value="FeoA_core_dom"/>
</dbReference>
<keyword evidence="10" id="KW-0804">Transcription</keyword>
<dbReference type="InterPro" id="IPR036421">
    <property type="entry name" value="Fe_dep_repressor_sf"/>
</dbReference>
<feature type="domain" description="HTH dtxR-type" evidence="13">
    <location>
        <begin position="87"/>
        <end position="147"/>
    </location>
</feature>
<evidence type="ECO:0000256" key="6">
    <source>
        <dbReference type="ARBA" id="ARBA00023004"/>
    </source>
</evidence>
<dbReference type="PROSITE" id="PS50944">
    <property type="entry name" value="HTH_DTXR"/>
    <property type="match status" value="1"/>
</dbReference>
<evidence type="ECO:0000256" key="4">
    <source>
        <dbReference type="ARBA" id="ARBA00022490"/>
    </source>
</evidence>
<reference evidence="14 15" key="1">
    <citation type="submission" date="2020-02" db="EMBL/GenBank/DDBJ databases">
        <authorList>
            <person name="Zheng R.K."/>
            <person name="Sun C.M."/>
        </authorList>
    </citation>
    <scope>NUCLEOTIDE SEQUENCE [LARGE SCALE GENOMIC DNA]</scope>
    <source>
        <strain evidence="15">rifampicinis</strain>
    </source>
</reference>
<dbReference type="PANTHER" id="PTHR33238:SF11">
    <property type="entry name" value="TRANSCRIPTIONAL REGULATOR MNTR"/>
    <property type="match status" value="1"/>
</dbReference>
<gene>
    <name evidence="14" type="ORF">G4Y79_22580</name>
</gene>
<evidence type="ECO:0000256" key="1">
    <source>
        <dbReference type="ARBA" id="ARBA00004496"/>
    </source>
</evidence>
<dbReference type="Pfam" id="PF02742">
    <property type="entry name" value="Fe_dep_repr_C"/>
    <property type="match status" value="1"/>
</dbReference>
<dbReference type="Proteomes" id="UP000594468">
    <property type="component" value="Chromosome"/>
</dbReference>
<dbReference type="InterPro" id="IPR022687">
    <property type="entry name" value="HTH_DTXR"/>
</dbReference>
<dbReference type="PANTHER" id="PTHR33238">
    <property type="entry name" value="IRON (METAL) DEPENDENT REPRESSOR, DTXR FAMILY"/>
    <property type="match status" value="1"/>
</dbReference>
<organism evidence="14 15">
    <name type="scientific">Phototrophicus methaneseepsis</name>
    <dbReference type="NCBI Taxonomy" id="2710758"/>
    <lineage>
        <taxon>Bacteria</taxon>
        <taxon>Bacillati</taxon>
        <taxon>Chloroflexota</taxon>
        <taxon>Candidatus Thermofontia</taxon>
        <taxon>Phototrophicales</taxon>
        <taxon>Phototrophicaceae</taxon>
        <taxon>Phototrophicus</taxon>
    </lineage>
</organism>
<evidence type="ECO:0000256" key="12">
    <source>
        <dbReference type="ARBA" id="ARBA00032593"/>
    </source>
</evidence>
<dbReference type="RefSeq" id="WP_195170507.1">
    <property type="nucleotide sequence ID" value="NZ_CP062983.1"/>
</dbReference>
<accession>A0A7S8IF15</accession>
<keyword evidence="4" id="KW-0963">Cytoplasm</keyword>
<dbReference type="SUPFAM" id="SSF46785">
    <property type="entry name" value="Winged helix' DNA-binding domain"/>
    <property type="match status" value="1"/>
</dbReference>
<evidence type="ECO:0000313" key="15">
    <source>
        <dbReference type="Proteomes" id="UP000594468"/>
    </source>
</evidence>
<keyword evidence="9" id="KW-0010">Activator</keyword>
<dbReference type="SMART" id="SM00529">
    <property type="entry name" value="HTH_DTXR"/>
    <property type="match status" value="1"/>
</dbReference>
<dbReference type="Gene3D" id="2.30.30.90">
    <property type="match status" value="1"/>
</dbReference>
<keyword evidence="11" id="KW-0464">Manganese</keyword>
<protein>
    <recommendedName>
        <fullName evidence="12">Manganese transport regulator</fullName>
    </recommendedName>
</protein>
<dbReference type="AlphaFoldDB" id="A0A7S8IF15"/>
<dbReference type="GO" id="GO:0046914">
    <property type="term" value="F:transition metal ion binding"/>
    <property type="evidence" value="ECO:0007669"/>
    <property type="project" value="InterPro"/>
</dbReference>
<evidence type="ECO:0000256" key="3">
    <source>
        <dbReference type="ARBA" id="ARBA00011738"/>
    </source>
</evidence>
<dbReference type="Pfam" id="PF04023">
    <property type="entry name" value="FeoA"/>
    <property type="match status" value="1"/>
</dbReference>
<dbReference type="SMART" id="SM00899">
    <property type="entry name" value="FeoA"/>
    <property type="match status" value="1"/>
</dbReference>
<dbReference type="GO" id="GO:0046983">
    <property type="term" value="F:protein dimerization activity"/>
    <property type="evidence" value="ECO:0007669"/>
    <property type="project" value="InterPro"/>
</dbReference>
<dbReference type="SUPFAM" id="SSF47979">
    <property type="entry name" value="Iron-dependent repressor protein, dimerization domain"/>
    <property type="match status" value="1"/>
</dbReference>
<keyword evidence="5" id="KW-0678">Repressor</keyword>
<dbReference type="InterPro" id="IPR022689">
    <property type="entry name" value="Iron_dep_repressor"/>
</dbReference>
<dbReference type="GO" id="GO:0003677">
    <property type="term" value="F:DNA binding"/>
    <property type="evidence" value="ECO:0007669"/>
    <property type="project" value="UniProtKB-KW"/>
</dbReference>
<evidence type="ECO:0000259" key="13">
    <source>
        <dbReference type="PROSITE" id="PS50944"/>
    </source>
</evidence>
<dbReference type="InterPro" id="IPR001367">
    <property type="entry name" value="Fe_dep_repressor"/>
</dbReference>
<comment type="subcellular location">
    <subcellularLocation>
        <location evidence="1">Cytoplasm</location>
    </subcellularLocation>
</comment>
<dbReference type="GO" id="GO:0005737">
    <property type="term" value="C:cytoplasm"/>
    <property type="evidence" value="ECO:0007669"/>
    <property type="project" value="UniProtKB-SubCell"/>
</dbReference>
<keyword evidence="6" id="KW-0408">Iron</keyword>
<comment type="similarity">
    <text evidence="2">Belongs to the DtxR/MntR family.</text>
</comment>
<dbReference type="SUPFAM" id="SSF50037">
    <property type="entry name" value="C-terminal domain of transcriptional repressors"/>
    <property type="match status" value="1"/>
</dbReference>
<keyword evidence="7" id="KW-0805">Transcription regulation</keyword>
<dbReference type="InterPro" id="IPR007167">
    <property type="entry name" value="Fe-transptr_FeoA-like"/>
</dbReference>
<evidence type="ECO:0000256" key="5">
    <source>
        <dbReference type="ARBA" id="ARBA00022491"/>
    </source>
</evidence>
<dbReference type="Gene3D" id="1.10.10.10">
    <property type="entry name" value="Winged helix-like DNA-binding domain superfamily/Winged helix DNA-binding domain"/>
    <property type="match status" value="1"/>
</dbReference>
<keyword evidence="8" id="KW-0238">DNA-binding</keyword>
<sequence>MPPHIMPSVTYSEELGDLLKMVYIHTQDESEETLSREALAAALPHVAGFDELLNEAVARRFVTEQKGEIALTATGQQEALRLLMPQTEAVENFVKTVYVLQQPRDRVSTNALRDALHITAPSVTDMAKRLMDSGLLDHRKYHGVRLTPLGERIALRILRRHRLIELYLVQELGYALHEVHGEAEALEHAVSDQFIQAIDAKLDHPHFDPHGDPIPTNEGVIQRRDLRPLSELDLNTAARVSRFLAEETDMLQHILDRGFQLNTPVEVSARDPFQGPLTVRVGDQSTETVIGYSVADTILVEVMP</sequence>
<evidence type="ECO:0000256" key="9">
    <source>
        <dbReference type="ARBA" id="ARBA00023159"/>
    </source>
</evidence>
<keyword evidence="15" id="KW-1185">Reference proteome</keyword>
<evidence type="ECO:0000256" key="10">
    <source>
        <dbReference type="ARBA" id="ARBA00023163"/>
    </source>
</evidence>